<dbReference type="InterPro" id="IPR029058">
    <property type="entry name" value="AB_hydrolase_fold"/>
</dbReference>
<dbReference type="Gene3D" id="3.40.50.1820">
    <property type="entry name" value="alpha/beta hydrolase"/>
    <property type="match status" value="1"/>
</dbReference>
<feature type="signal peptide" evidence="2">
    <location>
        <begin position="1"/>
        <end position="40"/>
    </location>
</feature>
<evidence type="ECO:0000256" key="1">
    <source>
        <dbReference type="ARBA" id="ARBA00022801"/>
    </source>
</evidence>
<dbReference type="AlphaFoldDB" id="A0A1H9JGD3"/>
<dbReference type="SUPFAM" id="SSF53474">
    <property type="entry name" value="alpha/beta-Hydrolases"/>
    <property type="match status" value="1"/>
</dbReference>
<dbReference type="Proteomes" id="UP000199647">
    <property type="component" value="Unassembled WGS sequence"/>
</dbReference>
<reference evidence="4 5" key="1">
    <citation type="submission" date="2016-10" db="EMBL/GenBank/DDBJ databases">
        <authorList>
            <person name="de Groot N.N."/>
        </authorList>
    </citation>
    <scope>NUCLEOTIDE SEQUENCE [LARGE SCALE GENOMIC DNA]</scope>
    <source>
        <strain evidence="4 5">A52C2</strain>
    </source>
</reference>
<feature type="chain" id="PRO_5011732350" evidence="2">
    <location>
        <begin position="41"/>
        <end position="379"/>
    </location>
</feature>
<name>A0A1H9JGD3_9HYPH</name>
<sequence>MMFTWNRALSARLKTSCAPLTVAAAFTAMLAAVTVGSAAAAEPAKAPAPSAAEASQASGTLKRADADERLVLEKLQALGAKGVHELSVKQARSQPTPADAVKAVLKDQGQGTDPAPVAATKDITIPGPGGDIKARVYTPFGDGPFPVVLYFHGGGWVIADIDTYDGSARAIARGAKAIVVSAHYRQAPEHKFPAAHEDAIAAYKWMVENAGSLNGDTKRIAVAGESAGGNLAANVAIAARDQKLQTPAAEILIYPVAGTNTSTPSYDKNAEAMPLGKADMEWFFDKTQSGPGDKKNPMLDLVHADLHGLPPTTIITDSIDPLMSEGEMLADNMKKAGVKVTYKNFEGVTHEFFGMTPVVSKSADSQMLVGDQLQQAFGE</sequence>
<dbReference type="InterPro" id="IPR013094">
    <property type="entry name" value="AB_hydrolase_3"/>
</dbReference>
<evidence type="ECO:0000313" key="5">
    <source>
        <dbReference type="Proteomes" id="UP000199647"/>
    </source>
</evidence>
<dbReference type="RefSeq" id="WP_238858300.1">
    <property type="nucleotide sequence ID" value="NZ_FOFG01000008.1"/>
</dbReference>
<evidence type="ECO:0000256" key="2">
    <source>
        <dbReference type="SAM" id="SignalP"/>
    </source>
</evidence>
<dbReference type="GO" id="GO:0016787">
    <property type="term" value="F:hydrolase activity"/>
    <property type="evidence" value="ECO:0007669"/>
    <property type="project" value="UniProtKB-KW"/>
</dbReference>
<dbReference type="STRING" id="1855383.SAMN05216548_108113"/>
<keyword evidence="1" id="KW-0378">Hydrolase</keyword>
<proteinExistence type="predicted"/>
<gene>
    <name evidence="4" type="ORF">SAMN05216548_108113</name>
</gene>
<organism evidence="4 5">
    <name type="scientific">Faunimonas pinastri</name>
    <dbReference type="NCBI Taxonomy" id="1855383"/>
    <lineage>
        <taxon>Bacteria</taxon>
        <taxon>Pseudomonadati</taxon>
        <taxon>Pseudomonadota</taxon>
        <taxon>Alphaproteobacteria</taxon>
        <taxon>Hyphomicrobiales</taxon>
        <taxon>Afifellaceae</taxon>
        <taxon>Faunimonas</taxon>
    </lineage>
</organism>
<dbReference type="EMBL" id="FOFG01000008">
    <property type="protein sequence ID" value="SEQ85853.1"/>
    <property type="molecule type" value="Genomic_DNA"/>
</dbReference>
<keyword evidence="5" id="KW-1185">Reference proteome</keyword>
<evidence type="ECO:0000313" key="4">
    <source>
        <dbReference type="EMBL" id="SEQ85853.1"/>
    </source>
</evidence>
<feature type="domain" description="Alpha/beta hydrolase fold-3" evidence="3">
    <location>
        <begin position="148"/>
        <end position="353"/>
    </location>
</feature>
<dbReference type="InterPro" id="IPR050300">
    <property type="entry name" value="GDXG_lipolytic_enzyme"/>
</dbReference>
<protein>
    <submittedName>
        <fullName evidence="4">Acetyl esterase/lipase</fullName>
    </submittedName>
</protein>
<accession>A0A1H9JGD3</accession>
<keyword evidence="2" id="KW-0732">Signal</keyword>
<dbReference type="PANTHER" id="PTHR48081:SF8">
    <property type="entry name" value="ALPHA_BETA HYDROLASE FOLD-3 DOMAIN-CONTAINING PROTEIN-RELATED"/>
    <property type="match status" value="1"/>
</dbReference>
<evidence type="ECO:0000259" key="3">
    <source>
        <dbReference type="Pfam" id="PF07859"/>
    </source>
</evidence>
<dbReference type="Pfam" id="PF07859">
    <property type="entry name" value="Abhydrolase_3"/>
    <property type="match status" value="1"/>
</dbReference>
<dbReference type="PANTHER" id="PTHR48081">
    <property type="entry name" value="AB HYDROLASE SUPERFAMILY PROTEIN C4A8.06C"/>
    <property type="match status" value="1"/>
</dbReference>